<keyword evidence="2" id="KW-1185">Reference proteome</keyword>
<dbReference type="AlphaFoldDB" id="A0A3R9M0S1"/>
<evidence type="ECO:0000313" key="2">
    <source>
        <dbReference type="Proteomes" id="UP000280066"/>
    </source>
</evidence>
<accession>A0A3R9M0S1</accession>
<dbReference type="EMBL" id="RWIS01000006">
    <property type="protein sequence ID" value="RSK33056.1"/>
    <property type="molecule type" value="Genomic_DNA"/>
</dbReference>
<comment type="caution">
    <text evidence="1">The sequence shown here is derived from an EMBL/GenBank/DDBJ whole genome shotgun (WGS) entry which is preliminary data.</text>
</comment>
<dbReference type="Proteomes" id="UP000280066">
    <property type="component" value="Unassembled WGS sequence"/>
</dbReference>
<proteinExistence type="predicted"/>
<dbReference type="RefSeq" id="WP_148103631.1">
    <property type="nucleotide sequence ID" value="NZ_RWIS01000006.1"/>
</dbReference>
<evidence type="ECO:0000313" key="1">
    <source>
        <dbReference type="EMBL" id="RSK33056.1"/>
    </source>
</evidence>
<name>A0A3R9M0S1_9BACT</name>
<reference evidence="1 2" key="1">
    <citation type="submission" date="2018-12" db="EMBL/GenBank/DDBJ databases">
        <authorList>
            <person name="Feng G."/>
            <person name="Zhu H."/>
        </authorList>
    </citation>
    <scope>NUCLEOTIDE SEQUENCE [LARGE SCALE GENOMIC DNA]</scope>
    <source>
        <strain evidence="1 2">9PBR-2</strain>
    </source>
</reference>
<organism evidence="1 2">
    <name type="scientific">Hymenobacter metallilatus</name>
    <dbReference type="NCBI Taxonomy" id="2493666"/>
    <lineage>
        <taxon>Bacteria</taxon>
        <taxon>Pseudomonadati</taxon>
        <taxon>Bacteroidota</taxon>
        <taxon>Cytophagia</taxon>
        <taxon>Cytophagales</taxon>
        <taxon>Hymenobacteraceae</taxon>
        <taxon>Hymenobacter</taxon>
    </lineage>
</organism>
<protein>
    <submittedName>
        <fullName evidence="1">Uncharacterized protein</fullName>
    </submittedName>
</protein>
<gene>
    <name evidence="1" type="ORF">EI290_10080</name>
</gene>
<sequence>MTFWCSSCHGPLLSSRGFAPCPVLLTAATDTLMKAASEAILAIRNGEDEDAWQTIVDGFPQNTMLKRNCFEYLHENVLLGHYRIKMADTHPVQPISAI</sequence>